<feature type="transmembrane region" description="Helical" evidence="5">
    <location>
        <begin position="145"/>
        <end position="165"/>
    </location>
</feature>
<dbReference type="EMBL" id="JAWDGP010001550">
    <property type="protein sequence ID" value="KAK3790249.1"/>
    <property type="molecule type" value="Genomic_DNA"/>
</dbReference>
<accession>A0AAE1AM41</accession>
<reference evidence="7" key="1">
    <citation type="journal article" date="2023" name="G3 (Bethesda)">
        <title>A reference genome for the long-term kleptoplast-retaining sea slug Elysia crispata morphotype clarki.</title>
        <authorList>
            <person name="Eastman K.E."/>
            <person name="Pendleton A.L."/>
            <person name="Shaikh M.A."/>
            <person name="Suttiyut T."/>
            <person name="Ogas R."/>
            <person name="Tomko P."/>
            <person name="Gavelis G."/>
            <person name="Widhalm J.R."/>
            <person name="Wisecaver J.H."/>
        </authorList>
    </citation>
    <scope>NUCLEOTIDE SEQUENCE</scope>
    <source>
        <strain evidence="7">ECLA1</strain>
    </source>
</reference>
<evidence type="ECO:0000313" key="8">
    <source>
        <dbReference type="Proteomes" id="UP001283361"/>
    </source>
</evidence>
<organism evidence="7 8">
    <name type="scientific">Elysia crispata</name>
    <name type="common">lettuce slug</name>
    <dbReference type="NCBI Taxonomy" id="231223"/>
    <lineage>
        <taxon>Eukaryota</taxon>
        <taxon>Metazoa</taxon>
        <taxon>Spiralia</taxon>
        <taxon>Lophotrochozoa</taxon>
        <taxon>Mollusca</taxon>
        <taxon>Gastropoda</taxon>
        <taxon>Heterobranchia</taxon>
        <taxon>Euthyneura</taxon>
        <taxon>Panpulmonata</taxon>
        <taxon>Sacoglossa</taxon>
        <taxon>Placobranchoidea</taxon>
        <taxon>Plakobranchidae</taxon>
        <taxon>Elysia</taxon>
    </lineage>
</organism>
<keyword evidence="8" id="KW-1185">Reference proteome</keyword>
<dbReference type="PANTHER" id="PTHR15407:SF28">
    <property type="entry name" value="RIBITOL-5-PHOSPHATE TRANSFERASE FKTN"/>
    <property type="match status" value="1"/>
</dbReference>
<dbReference type="InterPro" id="IPR009644">
    <property type="entry name" value="FKTN/MNN4/W02B3.4-1"/>
</dbReference>
<gene>
    <name evidence="7" type="ORF">RRG08_034813</name>
</gene>
<dbReference type="GO" id="GO:0009100">
    <property type="term" value="P:glycoprotein metabolic process"/>
    <property type="evidence" value="ECO:0007669"/>
    <property type="project" value="UniProtKB-ARBA"/>
</dbReference>
<name>A0AAE1AM41_9GAST</name>
<keyword evidence="2 5" id="KW-0812">Transmembrane</keyword>
<protein>
    <recommendedName>
        <fullName evidence="6">Ribitol-5-phosphate transferase FKTN N-terminal domain-containing protein</fullName>
    </recommendedName>
</protein>
<feature type="transmembrane region" description="Helical" evidence="5">
    <location>
        <begin position="6"/>
        <end position="27"/>
    </location>
</feature>
<dbReference type="Pfam" id="PF19737">
    <property type="entry name" value="FKTN_N"/>
    <property type="match status" value="1"/>
</dbReference>
<comment type="subcellular location">
    <subcellularLocation>
        <location evidence="1">Membrane</location>
        <topology evidence="1">Single-pass membrane protein</topology>
    </subcellularLocation>
</comment>
<keyword evidence="3 5" id="KW-1133">Transmembrane helix</keyword>
<feature type="domain" description="Ribitol-5-phosphate transferase FKTN N-terminal" evidence="6">
    <location>
        <begin position="9"/>
        <end position="263"/>
    </location>
</feature>
<dbReference type="PANTHER" id="PTHR15407">
    <property type="entry name" value="FUKUTIN-RELATED"/>
    <property type="match status" value="1"/>
</dbReference>
<evidence type="ECO:0000256" key="2">
    <source>
        <dbReference type="ARBA" id="ARBA00022692"/>
    </source>
</evidence>
<evidence type="ECO:0000313" key="7">
    <source>
        <dbReference type="EMBL" id="KAK3790249.1"/>
    </source>
</evidence>
<dbReference type="GO" id="GO:0016020">
    <property type="term" value="C:membrane"/>
    <property type="evidence" value="ECO:0007669"/>
    <property type="project" value="UniProtKB-SubCell"/>
</dbReference>
<dbReference type="Proteomes" id="UP001283361">
    <property type="component" value="Unassembled WGS sequence"/>
</dbReference>
<sequence length="446" mass="51822">MNELQTRVVAATIAVCFLLIFLQIFVLPRVFNLGTQVKILEEKPPWEAVKIFLSKCEASGLPVFVLEPSLLRAIRDGSTRRVELWNKAKQTIVTFGVISPGLDQLHLVMSAMKRENYEYWEKNDPDPRGLSLETRRSYRVVPSHFLLWVPVGMNLPMLIHVVVFYKRGEFLWKAPIEDREHIPPFNMEGSSFSDTAASFKDFSIATSKINGTLLRHPNDTFGFLEEIESSEFIECNYTRAYLFFNLYHKDKGQRAQVFKQKARQLLLTAKTVLDSMGIPFWLSSGTCLGWFRQCDVISHTTDVDIGIFIKDYRAELVNLLESKGLVLTHHFGKVSDSLELSFLYGDLKLDIFFFYQSSKYIWNGGTQASTGNKYKYIFPHFKLCWTEFLELWVRVPCPTEPYIHANYGSRWMVPLQTWDWKSSPNNVIENGRWPQEEWDDVIQLYE</sequence>
<evidence type="ECO:0000256" key="3">
    <source>
        <dbReference type="ARBA" id="ARBA00022989"/>
    </source>
</evidence>
<proteinExistence type="predicted"/>
<evidence type="ECO:0000256" key="1">
    <source>
        <dbReference type="ARBA" id="ARBA00004167"/>
    </source>
</evidence>
<keyword evidence="4 5" id="KW-0472">Membrane</keyword>
<evidence type="ECO:0000256" key="5">
    <source>
        <dbReference type="SAM" id="Phobius"/>
    </source>
</evidence>
<comment type="caution">
    <text evidence="7">The sequence shown here is derived from an EMBL/GenBank/DDBJ whole genome shotgun (WGS) entry which is preliminary data.</text>
</comment>
<dbReference type="AlphaFoldDB" id="A0AAE1AM41"/>
<dbReference type="InterPro" id="IPR045587">
    <property type="entry name" value="FKTN_N"/>
</dbReference>
<evidence type="ECO:0000259" key="6">
    <source>
        <dbReference type="Pfam" id="PF19737"/>
    </source>
</evidence>
<evidence type="ECO:0000256" key="4">
    <source>
        <dbReference type="ARBA" id="ARBA00023136"/>
    </source>
</evidence>